<reference evidence="1 2" key="1">
    <citation type="submission" date="2012-02" db="EMBL/GenBank/DDBJ databases">
        <title>Improved High-Quality Draft sequence of Microvirga sp. WSM3557.</title>
        <authorList>
            <consortium name="US DOE Joint Genome Institute"/>
            <person name="Lucas S."/>
            <person name="Han J."/>
            <person name="Lapidus A."/>
            <person name="Cheng J.-F."/>
            <person name="Goodwin L."/>
            <person name="Pitluck S."/>
            <person name="Peters L."/>
            <person name="Zhang X."/>
            <person name="Detter J.C."/>
            <person name="Han C."/>
            <person name="Tapia R."/>
            <person name="Land M."/>
            <person name="Hauser L."/>
            <person name="Kyrpides N."/>
            <person name="Ivanova N."/>
            <person name="Pagani I."/>
            <person name="Brau L."/>
            <person name="Yates R."/>
            <person name="O'Hara G."/>
            <person name="Rui T."/>
            <person name="Howieson J."/>
            <person name="Reeve W."/>
            <person name="Woyke T."/>
        </authorList>
    </citation>
    <scope>NUCLEOTIDE SEQUENCE [LARGE SCALE GENOMIC DNA]</scope>
    <source>
        <strain evidence="1 2">WSM3557</strain>
    </source>
</reference>
<evidence type="ECO:0000313" key="1">
    <source>
        <dbReference type="EMBL" id="EIM24408.1"/>
    </source>
</evidence>
<name>I4YKB6_9HYPH</name>
<evidence type="ECO:0000313" key="2">
    <source>
        <dbReference type="Proteomes" id="UP000003947"/>
    </source>
</evidence>
<proteinExistence type="predicted"/>
<dbReference type="AlphaFoldDB" id="I4YKB6"/>
<dbReference type="PATRIC" id="fig|864069.3.peg.7403"/>
<dbReference type="HOGENOM" id="CLU_3397427_0_0_5"/>
<protein>
    <submittedName>
        <fullName evidence="1">Uncharacterized protein</fullName>
    </submittedName>
</protein>
<dbReference type="Proteomes" id="UP000003947">
    <property type="component" value="Unassembled WGS sequence"/>
</dbReference>
<gene>
    <name evidence="1" type="ORF">MicloDRAFT_00069270</name>
</gene>
<sequence>MWTLPAGKGFVERVCKMVGCGHMYDLLVRFI</sequence>
<dbReference type="EMBL" id="JH660648">
    <property type="protein sequence ID" value="EIM24408.1"/>
    <property type="molecule type" value="Genomic_DNA"/>
</dbReference>
<keyword evidence="2" id="KW-1185">Reference proteome</keyword>
<accession>I4YKB6</accession>
<organism evidence="1 2">
    <name type="scientific">Microvirga lotononidis</name>
    <dbReference type="NCBI Taxonomy" id="864069"/>
    <lineage>
        <taxon>Bacteria</taxon>
        <taxon>Pseudomonadati</taxon>
        <taxon>Pseudomonadota</taxon>
        <taxon>Alphaproteobacteria</taxon>
        <taxon>Hyphomicrobiales</taxon>
        <taxon>Methylobacteriaceae</taxon>
        <taxon>Microvirga</taxon>
    </lineage>
</organism>